<accession>A0ABS5RED7</accession>
<dbReference type="Proteomes" id="UP001519535">
    <property type="component" value="Unassembled WGS sequence"/>
</dbReference>
<keyword evidence="4" id="KW-1185">Reference proteome</keyword>
<gene>
    <name evidence="3" type="ORF">KIH27_03445</name>
</gene>
<keyword evidence="1" id="KW-0732">Signal</keyword>
<organism evidence="3 4">
    <name type="scientific">Mycolicibacter acidiphilus</name>
    <dbReference type="NCBI Taxonomy" id="2835306"/>
    <lineage>
        <taxon>Bacteria</taxon>
        <taxon>Bacillati</taxon>
        <taxon>Actinomycetota</taxon>
        <taxon>Actinomycetes</taxon>
        <taxon>Mycobacteriales</taxon>
        <taxon>Mycobacteriaceae</taxon>
        <taxon>Mycolicibacter</taxon>
    </lineage>
</organism>
<reference evidence="3 4" key="1">
    <citation type="submission" date="2021-05" db="EMBL/GenBank/DDBJ databases">
        <title>Mycobacterium acidophilum sp. nov., an extremely acid-tolerant member of the genus Mycobacterium.</title>
        <authorList>
            <person name="Xia J."/>
        </authorList>
    </citation>
    <scope>NUCLEOTIDE SEQUENCE [LARGE SCALE GENOMIC DNA]</scope>
    <source>
        <strain evidence="3 4">M1</strain>
    </source>
</reference>
<sequence length="413" mass="43817">MKFGCAALIAGTIFAGPAQTVASASVQSATPIQLTSAESVHTPLGDGPALVMGASGVPLPSSQWVETATDLYLKPFGFTGTAEALYTPEWTTFPDFSLGIGATFLTTAIMSKILLGHVDADDPVAVFGYSQSSALITQTMQGLHALGVSPDDVHFVLVGNGANPNGGLLSSLNPFPGSQLTFPSLNFTLGASTPDDLYHADVYTMEYDGYADFPRYALNTFSDLNAVMGMFYSHLMYLGLSPDQIANAIQLDTTPGGLVDYYMIPSEYLPLLMPVALMPVIGKPLYDLLEPDMRIMVNLGYGSITDGWNQGPANVDTPISLSPFAPDTNWSDVFTALGNGWTQGVNAAIADLQDPETYKSIPLVDQPILQPIVDGAYGAGFIDAAHPPTDWQFLTSWMGTWFSDLSGSGSSFS</sequence>
<feature type="chain" id="PRO_5045443841" evidence="1">
    <location>
        <begin position="21"/>
        <end position="413"/>
    </location>
</feature>
<proteinExistence type="predicted"/>
<dbReference type="InterPro" id="IPR013228">
    <property type="entry name" value="PE-PPE_C"/>
</dbReference>
<dbReference type="RefSeq" id="WP_214091530.1">
    <property type="nucleotide sequence ID" value="NZ_JAHCLR010000004.1"/>
</dbReference>
<comment type="caution">
    <text evidence="3">The sequence shown here is derived from an EMBL/GenBank/DDBJ whole genome shotgun (WGS) entry which is preliminary data.</text>
</comment>
<feature type="domain" description="PE-PPE" evidence="2">
    <location>
        <begin position="95"/>
        <end position="301"/>
    </location>
</feature>
<dbReference type="Pfam" id="PF08237">
    <property type="entry name" value="PE-PPE"/>
    <property type="match status" value="1"/>
</dbReference>
<evidence type="ECO:0000259" key="2">
    <source>
        <dbReference type="Pfam" id="PF08237"/>
    </source>
</evidence>
<dbReference type="EMBL" id="JAHCLR010000004">
    <property type="protein sequence ID" value="MBS9532638.1"/>
    <property type="molecule type" value="Genomic_DNA"/>
</dbReference>
<name>A0ABS5RED7_9MYCO</name>
<feature type="signal peptide" evidence="1">
    <location>
        <begin position="1"/>
        <end position="20"/>
    </location>
</feature>
<evidence type="ECO:0000256" key="1">
    <source>
        <dbReference type="SAM" id="SignalP"/>
    </source>
</evidence>
<evidence type="ECO:0000313" key="3">
    <source>
        <dbReference type="EMBL" id="MBS9532638.1"/>
    </source>
</evidence>
<protein>
    <submittedName>
        <fullName evidence="3">PE-PPE domain-containing protein</fullName>
    </submittedName>
</protein>
<evidence type="ECO:0000313" key="4">
    <source>
        <dbReference type="Proteomes" id="UP001519535"/>
    </source>
</evidence>